<dbReference type="SUPFAM" id="SSF55486">
    <property type="entry name" value="Metalloproteases ('zincins'), catalytic domain"/>
    <property type="match status" value="1"/>
</dbReference>
<dbReference type="PROSITE" id="PS50215">
    <property type="entry name" value="ADAM_MEPRO"/>
    <property type="match status" value="1"/>
</dbReference>
<sequence length="280" mass="31498">MCRDWQNLTVDAKMSVHLPCQKKKETTKNKSKNENKNNENLLRKKRSTAFTRNYHNIYTRDAQQYTPYSMKETNSEKRADFLVAPPRLGLGGASGASGGICEKYKSYTENIAGRQVQTKRSLNTGVITFVNYNSRVPPKVSELTLAHEIGHNFGSPHDYPKSVDQVVLKGNYIMYASATSGDRPHNNKFSECSIHNISAVLRAVFSNEGKDNCFEKDDGAFCGNKIVEDGEECDCGYDEKECTESCCYPKEVGKFLNLERSSALSVEITSRMQPQSWTLL</sequence>
<accession>A0AAV4VTI2</accession>
<dbReference type="InterPro" id="IPR051489">
    <property type="entry name" value="ADAM_Metalloproteinase"/>
</dbReference>
<dbReference type="EMBL" id="BPLR01014976">
    <property type="protein sequence ID" value="GIY72660.1"/>
    <property type="molecule type" value="Genomic_DNA"/>
</dbReference>
<keyword evidence="4" id="KW-0645">Protease</keyword>
<comment type="caution">
    <text evidence="4">The sequence shown here is derived from an EMBL/GenBank/DDBJ whole genome shotgun (WGS) entry which is preliminary data.</text>
</comment>
<dbReference type="AlphaFoldDB" id="A0AAV4VTI2"/>
<protein>
    <submittedName>
        <fullName evidence="4">Disintegrin and metalloproteinase domain-containing protein 10 homolog</fullName>
    </submittedName>
</protein>
<keyword evidence="4" id="KW-0378">Hydrolase</keyword>
<dbReference type="InterPro" id="IPR024079">
    <property type="entry name" value="MetalloPept_cat_dom_sf"/>
</dbReference>
<evidence type="ECO:0000256" key="2">
    <source>
        <dbReference type="SAM" id="MobiDB-lite"/>
    </source>
</evidence>
<dbReference type="Pfam" id="PF13574">
    <property type="entry name" value="Reprolysin_2"/>
    <property type="match status" value="1"/>
</dbReference>
<keyword evidence="4" id="KW-0482">Metalloprotease</keyword>
<keyword evidence="5" id="KW-1185">Reference proteome</keyword>
<feature type="domain" description="Peptidase M12B" evidence="3">
    <location>
        <begin position="92"/>
        <end position="201"/>
    </location>
</feature>
<dbReference type="Proteomes" id="UP001054945">
    <property type="component" value="Unassembled WGS sequence"/>
</dbReference>
<keyword evidence="1" id="KW-0862">Zinc</keyword>
<evidence type="ECO:0000313" key="4">
    <source>
        <dbReference type="EMBL" id="GIY72660.1"/>
    </source>
</evidence>
<dbReference type="GO" id="GO:0007219">
    <property type="term" value="P:Notch signaling pathway"/>
    <property type="evidence" value="ECO:0007669"/>
    <property type="project" value="TreeGrafter"/>
</dbReference>
<reference evidence="4 5" key="1">
    <citation type="submission" date="2021-06" db="EMBL/GenBank/DDBJ databases">
        <title>Caerostris extrusa draft genome.</title>
        <authorList>
            <person name="Kono N."/>
            <person name="Arakawa K."/>
        </authorList>
    </citation>
    <scope>NUCLEOTIDE SEQUENCE [LARGE SCALE GENOMIC DNA]</scope>
</reference>
<dbReference type="PANTHER" id="PTHR45702:SF2">
    <property type="entry name" value="KUZBANIAN, ISOFORM A"/>
    <property type="match status" value="1"/>
</dbReference>
<dbReference type="InterPro" id="IPR036436">
    <property type="entry name" value="Disintegrin_dom_sf"/>
</dbReference>
<proteinExistence type="predicted"/>
<dbReference type="GO" id="GO:0006509">
    <property type="term" value="P:membrane protein ectodomain proteolysis"/>
    <property type="evidence" value="ECO:0007669"/>
    <property type="project" value="TreeGrafter"/>
</dbReference>
<dbReference type="Gene3D" id="3.40.390.10">
    <property type="entry name" value="Collagenase (Catalytic Domain)"/>
    <property type="match status" value="1"/>
</dbReference>
<dbReference type="GO" id="GO:0004222">
    <property type="term" value="F:metalloendopeptidase activity"/>
    <property type="evidence" value="ECO:0007669"/>
    <property type="project" value="InterPro"/>
</dbReference>
<dbReference type="GO" id="GO:0005886">
    <property type="term" value="C:plasma membrane"/>
    <property type="evidence" value="ECO:0007669"/>
    <property type="project" value="TreeGrafter"/>
</dbReference>
<feature type="binding site" evidence="1">
    <location>
        <position position="147"/>
    </location>
    <ligand>
        <name>Zn(2+)</name>
        <dbReference type="ChEBI" id="CHEBI:29105"/>
        <note>catalytic</note>
    </ligand>
</feature>
<feature type="binding site" evidence="1">
    <location>
        <position position="151"/>
    </location>
    <ligand>
        <name>Zn(2+)</name>
        <dbReference type="ChEBI" id="CHEBI:29105"/>
        <note>catalytic</note>
    </ligand>
</feature>
<evidence type="ECO:0000256" key="1">
    <source>
        <dbReference type="PROSITE-ProRule" id="PRU00276"/>
    </source>
</evidence>
<organism evidence="4 5">
    <name type="scientific">Caerostris extrusa</name>
    <name type="common">Bark spider</name>
    <name type="synonym">Caerostris bankana</name>
    <dbReference type="NCBI Taxonomy" id="172846"/>
    <lineage>
        <taxon>Eukaryota</taxon>
        <taxon>Metazoa</taxon>
        <taxon>Ecdysozoa</taxon>
        <taxon>Arthropoda</taxon>
        <taxon>Chelicerata</taxon>
        <taxon>Arachnida</taxon>
        <taxon>Araneae</taxon>
        <taxon>Araneomorphae</taxon>
        <taxon>Entelegynae</taxon>
        <taxon>Araneoidea</taxon>
        <taxon>Araneidae</taxon>
        <taxon>Caerostris</taxon>
    </lineage>
</organism>
<evidence type="ECO:0000313" key="5">
    <source>
        <dbReference type="Proteomes" id="UP001054945"/>
    </source>
</evidence>
<feature type="binding site" evidence="1">
    <location>
        <position position="157"/>
    </location>
    <ligand>
        <name>Zn(2+)</name>
        <dbReference type="ChEBI" id="CHEBI:29105"/>
        <note>catalytic</note>
    </ligand>
</feature>
<dbReference type="Gene3D" id="4.10.70.10">
    <property type="entry name" value="Disintegrin domain"/>
    <property type="match status" value="1"/>
</dbReference>
<gene>
    <name evidence="4" type="primary">sup-17</name>
    <name evidence="4" type="ORF">CEXT_311621</name>
</gene>
<keyword evidence="1" id="KW-0479">Metal-binding</keyword>
<feature type="region of interest" description="Disordered" evidence="2">
    <location>
        <begin position="19"/>
        <end position="42"/>
    </location>
</feature>
<name>A0AAV4VTI2_CAEEX</name>
<dbReference type="PANTHER" id="PTHR45702">
    <property type="entry name" value="ADAM10/ADAM17 METALLOPEPTIDASE FAMILY MEMBER"/>
    <property type="match status" value="1"/>
</dbReference>
<comment type="caution">
    <text evidence="1">Lacks conserved residue(s) required for the propagation of feature annotation.</text>
</comment>
<dbReference type="GO" id="GO:0046872">
    <property type="term" value="F:metal ion binding"/>
    <property type="evidence" value="ECO:0007669"/>
    <property type="project" value="UniProtKB-KW"/>
</dbReference>
<dbReference type="InterPro" id="IPR001590">
    <property type="entry name" value="Peptidase_M12B"/>
</dbReference>
<feature type="compositionally biased region" description="Basic and acidic residues" evidence="2">
    <location>
        <begin position="22"/>
        <end position="37"/>
    </location>
</feature>
<evidence type="ECO:0000259" key="3">
    <source>
        <dbReference type="PROSITE" id="PS50215"/>
    </source>
</evidence>
<feature type="active site" evidence="1">
    <location>
        <position position="148"/>
    </location>
</feature>